<sequence length="131" mass="14026">MADKRIIVAAVCFQDDSGRVLTVRKRGTARFILPGGKLRPTEGLASAAVREVREELGLELALVDLAWLGTWTALAANEPDHHVIATVFSALLPGTPRASAEIDEVQWVDPAGHEGLPVAPLLRDFVLPSVA</sequence>
<proteinExistence type="predicted"/>
<dbReference type="Gene3D" id="3.90.79.10">
    <property type="entry name" value="Nucleoside Triphosphate Pyrophosphohydrolase"/>
    <property type="match status" value="1"/>
</dbReference>
<evidence type="ECO:0000256" key="2">
    <source>
        <dbReference type="ARBA" id="ARBA00022801"/>
    </source>
</evidence>
<keyword evidence="2" id="KW-0378">Hydrolase</keyword>
<dbReference type="InterPro" id="IPR000086">
    <property type="entry name" value="NUDIX_hydrolase_dom"/>
</dbReference>
<dbReference type="AlphaFoldDB" id="A0A542ZAZ8"/>
<dbReference type="InterPro" id="IPR020084">
    <property type="entry name" value="NUDIX_hydrolase_CS"/>
</dbReference>
<evidence type="ECO:0000313" key="4">
    <source>
        <dbReference type="EMBL" id="TQL57523.1"/>
    </source>
</evidence>
<comment type="caution">
    <text evidence="4">The sequence shown here is derived from an EMBL/GenBank/DDBJ whole genome shotgun (WGS) entry which is preliminary data.</text>
</comment>
<dbReference type="RefSeq" id="WP_142122073.1">
    <property type="nucleotide sequence ID" value="NZ_BAAASV010000002.1"/>
</dbReference>
<feature type="domain" description="Nudix hydrolase" evidence="3">
    <location>
        <begin position="3"/>
        <end position="131"/>
    </location>
</feature>
<evidence type="ECO:0000256" key="1">
    <source>
        <dbReference type="ARBA" id="ARBA00001946"/>
    </source>
</evidence>
<dbReference type="PANTHER" id="PTHR43046:SF2">
    <property type="entry name" value="8-OXO-DGTP DIPHOSPHATASE-RELATED"/>
    <property type="match status" value="1"/>
</dbReference>
<name>A0A542ZAZ8_RARFA</name>
<reference evidence="4 5" key="1">
    <citation type="submission" date="2019-06" db="EMBL/GenBank/DDBJ databases">
        <title>Sequencing the genomes of 1000 actinobacteria strains.</title>
        <authorList>
            <person name="Klenk H.-P."/>
        </authorList>
    </citation>
    <scope>NUCLEOTIDE SEQUENCE [LARGE SCALE GENOMIC DNA]</scope>
    <source>
        <strain evidence="4 5">DSM 4813</strain>
    </source>
</reference>
<keyword evidence="5" id="KW-1185">Reference proteome</keyword>
<dbReference type="Proteomes" id="UP000315389">
    <property type="component" value="Unassembled WGS sequence"/>
</dbReference>
<dbReference type="OrthoDB" id="9801098at2"/>
<dbReference type="InterPro" id="IPR015797">
    <property type="entry name" value="NUDIX_hydrolase-like_dom_sf"/>
</dbReference>
<dbReference type="Pfam" id="PF00293">
    <property type="entry name" value="NUDIX"/>
    <property type="match status" value="1"/>
</dbReference>
<evidence type="ECO:0000313" key="5">
    <source>
        <dbReference type="Proteomes" id="UP000315389"/>
    </source>
</evidence>
<dbReference type="PROSITE" id="PS51462">
    <property type="entry name" value="NUDIX"/>
    <property type="match status" value="1"/>
</dbReference>
<gene>
    <name evidence="4" type="ORF">FB461_2264</name>
</gene>
<dbReference type="CDD" id="cd04690">
    <property type="entry name" value="NUDIX_Hydrolase"/>
    <property type="match status" value="1"/>
</dbReference>
<dbReference type="GO" id="GO:0016787">
    <property type="term" value="F:hydrolase activity"/>
    <property type="evidence" value="ECO:0007669"/>
    <property type="project" value="UniProtKB-KW"/>
</dbReference>
<accession>A0A542ZAZ8</accession>
<organism evidence="4 5">
    <name type="scientific">Rarobacter faecitabidus</name>
    <dbReference type="NCBI Taxonomy" id="13243"/>
    <lineage>
        <taxon>Bacteria</taxon>
        <taxon>Bacillati</taxon>
        <taxon>Actinomycetota</taxon>
        <taxon>Actinomycetes</taxon>
        <taxon>Micrococcales</taxon>
        <taxon>Rarobacteraceae</taxon>
        <taxon>Rarobacter</taxon>
    </lineage>
</organism>
<comment type="cofactor">
    <cofactor evidence="1">
        <name>Mg(2+)</name>
        <dbReference type="ChEBI" id="CHEBI:18420"/>
    </cofactor>
</comment>
<dbReference type="EMBL" id="VFOS01000004">
    <property type="protein sequence ID" value="TQL57523.1"/>
    <property type="molecule type" value="Genomic_DNA"/>
</dbReference>
<protein>
    <submittedName>
        <fullName evidence="4">ADP-ribose pyrophosphatase YjhB (NUDIX family)</fullName>
    </submittedName>
</protein>
<dbReference type="PROSITE" id="PS00893">
    <property type="entry name" value="NUDIX_BOX"/>
    <property type="match status" value="1"/>
</dbReference>
<evidence type="ECO:0000259" key="3">
    <source>
        <dbReference type="PROSITE" id="PS51462"/>
    </source>
</evidence>
<dbReference type="PANTHER" id="PTHR43046">
    <property type="entry name" value="GDP-MANNOSE MANNOSYL HYDROLASE"/>
    <property type="match status" value="1"/>
</dbReference>
<dbReference type="SUPFAM" id="SSF55811">
    <property type="entry name" value="Nudix"/>
    <property type="match status" value="1"/>
</dbReference>